<comment type="catalytic activity">
    <reaction evidence="3">
        <text>2 GTP = 3',3'-c-di-GMP + 2 diphosphate</text>
        <dbReference type="Rhea" id="RHEA:24898"/>
        <dbReference type="ChEBI" id="CHEBI:33019"/>
        <dbReference type="ChEBI" id="CHEBI:37565"/>
        <dbReference type="ChEBI" id="CHEBI:58805"/>
        <dbReference type="EC" id="2.7.7.65"/>
    </reaction>
</comment>
<feature type="transmembrane region" description="Helical" evidence="4">
    <location>
        <begin position="48"/>
        <end position="68"/>
    </location>
</feature>
<dbReference type="Pfam" id="PF20966">
    <property type="entry name" value="MASE6"/>
    <property type="match status" value="1"/>
</dbReference>
<sequence>MKERSEQVQHSSRRSSIEAQRRALLHWLLLLTAAFTLGFSLVNLSRGILFVAAIELFVTVFAFALLFVIPRSRNIQVWSFLYLLVLFSMLVVALLTPNLSDKVFVWFYLIPVLALFIHGRTLGLALSLVYLAVAWLLYYYRYYDAPELLDVVGLTNVVACSLVLTGGVYAYEYSREQAEDRLHRMASTDSLTGLANRKHLRELLDYTVEECHRTKAGFSILGMDLDYFKSVNDRYGHDVGDQVLQQVGSVLEQRLRQADVPARWGGEEFMVLLPGTDREGASRVAENVRETLAASPVRVNGEDLSITTSIGIAEFPEDGNTVRELLIAADNCLYEAKCRGRDRVVNDAVS</sequence>
<dbReference type="PROSITE" id="PS50887">
    <property type="entry name" value="GGDEF"/>
    <property type="match status" value="1"/>
</dbReference>
<feature type="transmembrane region" description="Helical" evidence="4">
    <location>
        <begin position="23"/>
        <end position="42"/>
    </location>
</feature>
<dbReference type="InterPro" id="IPR050469">
    <property type="entry name" value="Diguanylate_Cyclase"/>
</dbReference>
<keyword evidence="4" id="KW-0812">Transmembrane</keyword>
<dbReference type="Gene3D" id="3.30.70.270">
    <property type="match status" value="1"/>
</dbReference>
<accession>A0A4R7JXX0</accession>
<dbReference type="Proteomes" id="UP000295830">
    <property type="component" value="Unassembled WGS sequence"/>
</dbReference>
<dbReference type="PANTHER" id="PTHR45138">
    <property type="entry name" value="REGULATORY COMPONENTS OF SENSORY TRANSDUCTION SYSTEM"/>
    <property type="match status" value="1"/>
</dbReference>
<dbReference type="PANTHER" id="PTHR45138:SF9">
    <property type="entry name" value="DIGUANYLATE CYCLASE DGCM-RELATED"/>
    <property type="match status" value="1"/>
</dbReference>
<dbReference type="EMBL" id="SOAX01000002">
    <property type="protein sequence ID" value="TDT43340.1"/>
    <property type="molecule type" value="Genomic_DNA"/>
</dbReference>
<comment type="caution">
    <text evidence="6">The sequence shown here is derived from an EMBL/GenBank/DDBJ whole genome shotgun (WGS) entry which is preliminary data.</text>
</comment>
<evidence type="ECO:0000256" key="4">
    <source>
        <dbReference type="SAM" id="Phobius"/>
    </source>
</evidence>
<dbReference type="SUPFAM" id="SSF55073">
    <property type="entry name" value="Nucleotide cyclase"/>
    <property type="match status" value="1"/>
</dbReference>
<dbReference type="InterPro" id="IPR048435">
    <property type="entry name" value="MASE6"/>
</dbReference>
<feature type="domain" description="GGDEF" evidence="5">
    <location>
        <begin position="216"/>
        <end position="349"/>
    </location>
</feature>
<protein>
    <recommendedName>
        <fullName evidence="2">diguanylate cyclase</fullName>
        <ecNumber evidence="2">2.7.7.65</ecNumber>
    </recommendedName>
</protein>
<feature type="transmembrane region" description="Helical" evidence="4">
    <location>
        <begin position="151"/>
        <end position="171"/>
    </location>
</feature>
<organism evidence="6 7">
    <name type="scientific">Halospina denitrificans</name>
    <dbReference type="NCBI Taxonomy" id="332522"/>
    <lineage>
        <taxon>Bacteria</taxon>
        <taxon>Pseudomonadati</taxon>
        <taxon>Pseudomonadota</taxon>
        <taxon>Gammaproteobacteria</taxon>
        <taxon>Halospina</taxon>
    </lineage>
</organism>
<dbReference type="CDD" id="cd01949">
    <property type="entry name" value="GGDEF"/>
    <property type="match status" value="1"/>
</dbReference>
<evidence type="ECO:0000256" key="2">
    <source>
        <dbReference type="ARBA" id="ARBA00012528"/>
    </source>
</evidence>
<evidence type="ECO:0000256" key="3">
    <source>
        <dbReference type="ARBA" id="ARBA00034247"/>
    </source>
</evidence>
<name>A0A4R7JXX0_9GAMM</name>
<evidence type="ECO:0000256" key="1">
    <source>
        <dbReference type="ARBA" id="ARBA00001946"/>
    </source>
</evidence>
<feature type="transmembrane region" description="Helical" evidence="4">
    <location>
        <begin position="80"/>
        <end position="100"/>
    </location>
</feature>
<reference evidence="6 7" key="1">
    <citation type="submission" date="2019-03" db="EMBL/GenBank/DDBJ databases">
        <title>Genomic Encyclopedia of Type Strains, Phase IV (KMG-IV): sequencing the most valuable type-strain genomes for metagenomic binning, comparative biology and taxonomic classification.</title>
        <authorList>
            <person name="Goeker M."/>
        </authorList>
    </citation>
    <scope>NUCLEOTIDE SEQUENCE [LARGE SCALE GENOMIC DNA]</scope>
    <source>
        <strain evidence="6 7">DSM 15505</strain>
    </source>
</reference>
<dbReference type="FunFam" id="3.30.70.270:FF:000001">
    <property type="entry name" value="Diguanylate cyclase domain protein"/>
    <property type="match status" value="1"/>
</dbReference>
<feature type="transmembrane region" description="Helical" evidence="4">
    <location>
        <begin position="106"/>
        <end position="139"/>
    </location>
</feature>
<comment type="cofactor">
    <cofactor evidence="1">
        <name>Mg(2+)</name>
        <dbReference type="ChEBI" id="CHEBI:18420"/>
    </cofactor>
</comment>
<dbReference type="NCBIfam" id="TIGR00254">
    <property type="entry name" value="GGDEF"/>
    <property type="match status" value="1"/>
</dbReference>
<proteinExistence type="predicted"/>
<dbReference type="InterPro" id="IPR029787">
    <property type="entry name" value="Nucleotide_cyclase"/>
</dbReference>
<dbReference type="OrthoDB" id="9812260at2"/>
<keyword evidence="4" id="KW-1133">Transmembrane helix</keyword>
<dbReference type="SMART" id="SM00267">
    <property type="entry name" value="GGDEF"/>
    <property type="match status" value="1"/>
</dbReference>
<dbReference type="RefSeq" id="WP_133735415.1">
    <property type="nucleotide sequence ID" value="NZ_SOAX01000002.1"/>
</dbReference>
<evidence type="ECO:0000313" key="6">
    <source>
        <dbReference type="EMBL" id="TDT43340.1"/>
    </source>
</evidence>
<keyword evidence="7" id="KW-1185">Reference proteome</keyword>
<evidence type="ECO:0000313" key="7">
    <source>
        <dbReference type="Proteomes" id="UP000295830"/>
    </source>
</evidence>
<keyword evidence="4" id="KW-0472">Membrane</keyword>
<dbReference type="InterPro" id="IPR043128">
    <property type="entry name" value="Rev_trsase/Diguanyl_cyclase"/>
</dbReference>
<dbReference type="AlphaFoldDB" id="A0A4R7JXX0"/>
<evidence type="ECO:0000259" key="5">
    <source>
        <dbReference type="PROSITE" id="PS50887"/>
    </source>
</evidence>
<dbReference type="GO" id="GO:0052621">
    <property type="term" value="F:diguanylate cyclase activity"/>
    <property type="evidence" value="ECO:0007669"/>
    <property type="project" value="UniProtKB-EC"/>
</dbReference>
<dbReference type="Pfam" id="PF00990">
    <property type="entry name" value="GGDEF"/>
    <property type="match status" value="1"/>
</dbReference>
<dbReference type="EC" id="2.7.7.65" evidence="2"/>
<gene>
    <name evidence="6" type="ORF">DES49_1154</name>
</gene>
<dbReference type="InterPro" id="IPR000160">
    <property type="entry name" value="GGDEF_dom"/>
</dbReference>